<comment type="caution">
    <text evidence="1">The sequence shown here is derived from an EMBL/GenBank/DDBJ whole genome shotgun (WGS) entry which is preliminary data.</text>
</comment>
<evidence type="ECO:0000313" key="2">
    <source>
        <dbReference type="Proteomes" id="UP000823399"/>
    </source>
</evidence>
<feature type="non-terminal residue" evidence="1">
    <location>
        <position position="128"/>
    </location>
</feature>
<gene>
    <name evidence="1" type="ORF">F5147DRAFT_585136</name>
</gene>
<protein>
    <submittedName>
        <fullName evidence="1">Uncharacterized protein</fullName>
    </submittedName>
</protein>
<sequence>DLVELSGNIETEDRETISQYNEEVLEDDLQDNDKGWVNEVDLLRNTESAELQKNIRPIKFVLLKLRKLTYKLIHSTTLLLPAWHRILRDQQMSVTNMPRDVSTCWNLTYDMLAYALAHRKAINAVTQQ</sequence>
<reference evidence="1" key="1">
    <citation type="journal article" date="2020" name="New Phytol.">
        <title>Comparative genomics reveals dynamic genome evolution in host specialist ectomycorrhizal fungi.</title>
        <authorList>
            <person name="Lofgren L.A."/>
            <person name="Nguyen N.H."/>
            <person name="Vilgalys R."/>
            <person name="Ruytinx J."/>
            <person name="Liao H.L."/>
            <person name="Branco S."/>
            <person name="Kuo A."/>
            <person name="LaButti K."/>
            <person name="Lipzen A."/>
            <person name="Andreopoulos W."/>
            <person name="Pangilinan J."/>
            <person name="Riley R."/>
            <person name="Hundley H."/>
            <person name="Na H."/>
            <person name="Barry K."/>
            <person name="Grigoriev I.V."/>
            <person name="Stajich J.E."/>
            <person name="Kennedy P.G."/>
        </authorList>
    </citation>
    <scope>NUCLEOTIDE SEQUENCE</scope>
    <source>
        <strain evidence="1">FC423</strain>
    </source>
</reference>
<dbReference type="EMBL" id="JABBWM010000080">
    <property type="protein sequence ID" value="KAG2094204.1"/>
    <property type="molecule type" value="Genomic_DNA"/>
</dbReference>
<proteinExistence type="predicted"/>
<keyword evidence="2" id="KW-1185">Reference proteome</keyword>
<dbReference type="RefSeq" id="XP_041287439.1">
    <property type="nucleotide sequence ID" value="XM_041431840.1"/>
</dbReference>
<organism evidence="1 2">
    <name type="scientific">Suillus discolor</name>
    <dbReference type="NCBI Taxonomy" id="1912936"/>
    <lineage>
        <taxon>Eukaryota</taxon>
        <taxon>Fungi</taxon>
        <taxon>Dikarya</taxon>
        <taxon>Basidiomycota</taxon>
        <taxon>Agaricomycotina</taxon>
        <taxon>Agaricomycetes</taxon>
        <taxon>Agaricomycetidae</taxon>
        <taxon>Boletales</taxon>
        <taxon>Suillineae</taxon>
        <taxon>Suillaceae</taxon>
        <taxon>Suillus</taxon>
    </lineage>
</organism>
<dbReference type="GeneID" id="64694099"/>
<dbReference type="AlphaFoldDB" id="A0A9P7EXL2"/>
<dbReference type="Proteomes" id="UP000823399">
    <property type="component" value="Unassembled WGS sequence"/>
</dbReference>
<name>A0A9P7EXL2_9AGAM</name>
<accession>A0A9P7EXL2</accession>
<evidence type="ECO:0000313" key="1">
    <source>
        <dbReference type="EMBL" id="KAG2094204.1"/>
    </source>
</evidence>
<dbReference type="OrthoDB" id="2662702at2759"/>